<evidence type="ECO:0000313" key="6">
    <source>
        <dbReference type="Proteomes" id="UP000327157"/>
    </source>
</evidence>
<proteinExistence type="predicted"/>
<comment type="caution">
    <text evidence="5">The sequence shown here is derived from an EMBL/GenBank/DDBJ whole genome shotgun (WGS) entry which is preliminary data.</text>
</comment>
<keyword evidence="1" id="KW-0645">Protease</keyword>
<dbReference type="GO" id="GO:0003676">
    <property type="term" value="F:nucleic acid binding"/>
    <property type="evidence" value="ECO:0007669"/>
    <property type="project" value="InterPro"/>
</dbReference>
<feature type="domain" description="CCHC-type" evidence="4">
    <location>
        <begin position="213"/>
        <end position="228"/>
    </location>
</feature>
<dbReference type="EMBL" id="SMOL01000781">
    <property type="protein sequence ID" value="KAB2594642.1"/>
    <property type="molecule type" value="Genomic_DNA"/>
</dbReference>
<dbReference type="PROSITE" id="PS50158">
    <property type="entry name" value="ZF_CCHC"/>
    <property type="match status" value="1"/>
</dbReference>
<dbReference type="Gene3D" id="4.10.60.10">
    <property type="entry name" value="Zinc finger, CCHC-type"/>
    <property type="match status" value="1"/>
</dbReference>
<dbReference type="CDD" id="cd09272">
    <property type="entry name" value="RNase_HI_RT_Ty1"/>
    <property type="match status" value="1"/>
</dbReference>
<dbReference type="Pfam" id="PF14223">
    <property type="entry name" value="Retrotran_gag_2"/>
    <property type="match status" value="1"/>
</dbReference>
<evidence type="ECO:0000256" key="1">
    <source>
        <dbReference type="ARBA" id="ARBA00022750"/>
    </source>
</evidence>
<feature type="region of interest" description="Disordered" evidence="3">
    <location>
        <begin position="169"/>
        <end position="204"/>
    </location>
</feature>
<dbReference type="Proteomes" id="UP000327157">
    <property type="component" value="Chromosome 7"/>
</dbReference>
<feature type="compositionally biased region" description="Basic residues" evidence="3">
    <location>
        <begin position="181"/>
        <end position="198"/>
    </location>
</feature>
<evidence type="ECO:0000313" key="5">
    <source>
        <dbReference type="EMBL" id="KAB2594642.1"/>
    </source>
</evidence>
<organism evidence="5 6">
    <name type="scientific">Pyrus ussuriensis x Pyrus communis</name>
    <dbReference type="NCBI Taxonomy" id="2448454"/>
    <lineage>
        <taxon>Eukaryota</taxon>
        <taxon>Viridiplantae</taxon>
        <taxon>Streptophyta</taxon>
        <taxon>Embryophyta</taxon>
        <taxon>Tracheophyta</taxon>
        <taxon>Spermatophyta</taxon>
        <taxon>Magnoliopsida</taxon>
        <taxon>eudicotyledons</taxon>
        <taxon>Gunneridae</taxon>
        <taxon>Pentapetalae</taxon>
        <taxon>rosids</taxon>
        <taxon>fabids</taxon>
        <taxon>Rosales</taxon>
        <taxon>Rosaceae</taxon>
        <taxon>Amygdaloideae</taxon>
        <taxon>Maleae</taxon>
        <taxon>Pyrus</taxon>
    </lineage>
</organism>
<name>A0A5N5F038_9ROSA</name>
<dbReference type="GO" id="GO:0004190">
    <property type="term" value="F:aspartic-type endopeptidase activity"/>
    <property type="evidence" value="ECO:0007669"/>
    <property type="project" value="UniProtKB-KW"/>
</dbReference>
<evidence type="ECO:0000259" key="4">
    <source>
        <dbReference type="PROSITE" id="PS50158"/>
    </source>
</evidence>
<keyword evidence="6" id="KW-1185">Reference proteome</keyword>
<keyword evidence="2" id="KW-0479">Metal-binding</keyword>
<evidence type="ECO:0000256" key="3">
    <source>
        <dbReference type="SAM" id="MobiDB-lite"/>
    </source>
</evidence>
<dbReference type="InterPro" id="IPR054722">
    <property type="entry name" value="PolX-like_BBD"/>
</dbReference>
<gene>
    <name evidence="5" type="ORF">D8674_030092</name>
</gene>
<dbReference type="InterPro" id="IPR036875">
    <property type="entry name" value="Znf_CCHC_sf"/>
</dbReference>
<reference evidence="5 6" key="3">
    <citation type="submission" date="2019-11" db="EMBL/GenBank/DDBJ databases">
        <title>A de novo genome assembly of a pear dwarfing rootstock.</title>
        <authorList>
            <person name="Wang F."/>
            <person name="Wang J."/>
            <person name="Li S."/>
            <person name="Zhang Y."/>
            <person name="Fang M."/>
            <person name="Ma L."/>
            <person name="Zhao Y."/>
            <person name="Jiang S."/>
        </authorList>
    </citation>
    <scope>NUCLEOTIDE SEQUENCE [LARGE SCALE GENOMIC DNA]</scope>
    <source>
        <strain evidence="5">S2</strain>
        <tissue evidence="5">Leaf</tissue>
    </source>
</reference>
<sequence>MWQCEVKDVLIQQGLLVVLEDMPITMRKEEWQRLNAHACSTIRLCLGKAQKYGVMNISSARELWDTLESKYLKKSAENRLYLKSKLYRFQYKEGTKMIDHLEEFNKMIAELLNLEETIKDEDKALILMNSLPESYESFVTTWIYGRETFKFDEISSAVMNHEVRNLDRQERNNSEALMVRGRSKERKPATKKKGKSRSRGASSNRKFLDKDECAFCHEKGHWKKDCPKIKAKNKEKKYEDSEANIVEADNEDFVCALTASDGINYMNHWVLDTGCTHHMTSQRHWFSSFKTLTGMVYMGDDNPCATKGIGSVKIRHHDGVVRELQGVARGALVIMKAPRRGLLYLLEGTTIESPMAMIKKIVSPREKEKERLGFLLNSKIASPNKTWDLVELPKGRKAIGCKWVYAKKDGINNASSVRFKARLVAKGYAQKEGINYNEIFSPVVKHSSIRILLALVAHFDLELVQLDVKTAFLHGNLSEEIYICQPEGYEEKGKENLVCKLNKSLYGLKQSPRQWYLRFDKVMKDFGYTRSQYDHCVYHKKTREGTYVYLLIYVDDMLIASSDQTEISKLRCKMIGLVSRFMHNPGKMHWEAARWILRYLHGTRSTGICFERNDKGIEKFSIGYVDSDFASDLDKRRSTTGYVQSAIYLAKYQVHHARTKHIDVRYHFVREIIAEGEILVKKIASADNPADMLTKTLQEIIRNSWSLSRVVVC</sequence>
<dbReference type="PANTHER" id="PTHR11439:SF491">
    <property type="entry name" value="INTEGRASE CATALYTIC DOMAIN-CONTAINING PROTEIN"/>
    <property type="match status" value="1"/>
</dbReference>
<keyword evidence="2" id="KW-0862">Zinc</keyword>
<dbReference type="InterPro" id="IPR001878">
    <property type="entry name" value="Znf_CCHC"/>
</dbReference>
<dbReference type="AlphaFoldDB" id="A0A5N5F038"/>
<keyword evidence="2" id="KW-0863">Zinc-finger</keyword>
<dbReference type="SUPFAM" id="SSF56672">
    <property type="entry name" value="DNA/RNA polymerases"/>
    <property type="match status" value="1"/>
</dbReference>
<dbReference type="InterPro" id="IPR043502">
    <property type="entry name" value="DNA/RNA_pol_sf"/>
</dbReference>
<keyword evidence="1" id="KW-0064">Aspartyl protease</keyword>
<dbReference type="OrthoDB" id="1434682at2759"/>
<reference evidence="6" key="2">
    <citation type="submission" date="2019-10" db="EMBL/GenBank/DDBJ databases">
        <title>A de novo genome assembly of a pear dwarfing rootstock.</title>
        <authorList>
            <person name="Wang F."/>
            <person name="Wang J."/>
            <person name="Li S."/>
            <person name="Zhang Y."/>
            <person name="Fang M."/>
            <person name="Ma L."/>
            <person name="Zhao Y."/>
            <person name="Jiang S."/>
        </authorList>
    </citation>
    <scope>NUCLEOTIDE SEQUENCE [LARGE SCALE GENOMIC DNA]</scope>
</reference>
<dbReference type="Pfam" id="PF22936">
    <property type="entry name" value="Pol_BBD"/>
    <property type="match status" value="1"/>
</dbReference>
<accession>A0A5N5F038</accession>
<dbReference type="PANTHER" id="PTHR11439">
    <property type="entry name" value="GAG-POL-RELATED RETROTRANSPOSON"/>
    <property type="match status" value="1"/>
</dbReference>
<dbReference type="Pfam" id="PF07727">
    <property type="entry name" value="RVT_2"/>
    <property type="match status" value="1"/>
</dbReference>
<dbReference type="GO" id="GO:0008270">
    <property type="term" value="F:zinc ion binding"/>
    <property type="evidence" value="ECO:0007669"/>
    <property type="project" value="UniProtKB-KW"/>
</dbReference>
<dbReference type="SUPFAM" id="SSF57756">
    <property type="entry name" value="Retrovirus zinc finger-like domains"/>
    <property type="match status" value="1"/>
</dbReference>
<reference evidence="5 6" key="1">
    <citation type="submission" date="2019-09" db="EMBL/GenBank/DDBJ databases">
        <authorList>
            <person name="Ou C."/>
        </authorList>
    </citation>
    <scope>NUCLEOTIDE SEQUENCE [LARGE SCALE GENOMIC DNA]</scope>
    <source>
        <strain evidence="5">S2</strain>
        <tissue evidence="5">Leaf</tissue>
    </source>
</reference>
<dbReference type="InterPro" id="IPR013103">
    <property type="entry name" value="RVT_2"/>
</dbReference>
<protein>
    <submittedName>
        <fullName evidence="5">Retrotransposon protein</fullName>
    </submittedName>
</protein>
<evidence type="ECO:0000256" key="2">
    <source>
        <dbReference type="PROSITE-ProRule" id="PRU00047"/>
    </source>
</evidence>
<keyword evidence="1" id="KW-0378">Hydrolase</keyword>